<comment type="caution">
    <text evidence="1">The sequence shown here is derived from an EMBL/GenBank/DDBJ whole genome shotgun (WGS) entry which is preliminary data.</text>
</comment>
<accession>A0A412FQ04</accession>
<name>A0A412FQ04_9FIRM</name>
<sequence length="136" mass="15620">MIETFRVKTSLDEFERIVLLYKAQDGKTFIGHSFYYGGRDGSEYLLFLYKDPLPQGGLLEGWNELDETSYHITIVGVHDHRIAVEDFLVCHNPELTWEDVVYVPVHDFTEVDSVYKELDPQPGRAYAFVIGKSAAE</sequence>
<keyword evidence="2" id="KW-1185">Reference proteome</keyword>
<evidence type="ECO:0000313" key="1">
    <source>
        <dbReference type="EMBL" id="RGR70245.1"/>
    </source>
</evidence>
<organism evidence="1 2">
    <name type="scientific">Holdemania filiformis</name>
    <dbReference type="NCBI Taxonomy" id="61171"/>
    <lineage>
        <taxon>Bacteria</taxon>
        <taxon>Bacillati</taxon>
        <taxon>Bacillota</taxon>
        <taxon>Erysipelotrichia</taxon>
        <taxon>Erysipelotrichales</taxon>
        <taxon>Erysipelotrichaceae</taxon>
        <taxon>Holdemania</taxon>
    </lineage>
</organism>
<dbReference type="EMBL" id="QRUP01000021">
    <property type="protein sequence ID" value="RGR70245.1"/>
    <property type="molecule type" value="Genomic_DNA"/>
</dbReference>
<dbReference type="Proteomes" id="UP000284178">
    <property type="component" value="Unassembled WGS sequence"/>
</dbReference>
<reference evidence="1 2" key="1">
    <citation type="submission" date="2018-08" db="EMBL/GenBank/DDBJ databases">
        <title>A genome reference for cultivated species of the human gut microbiota.</title>
        <authorList>
            <person name="Zou Y."/>
            <person name="Xue W."/>
            <person name="Luo G."/>
        </authorList>
    </citation>
    <scope>NUCLEOTIDE SEQUENCE [LARGE SCALE GENOMIC DNA]</scope>
    <source>
        <strain evidence="1 2">AF24-29</strain>
    </source>
</reference>
<gene>
    <name evidence="1" type="ORF">DWY25_13975</name>
</gene>
<protein>
    <submittedName>
        <fullName evidence="1">Uncharacterized protein</fullName>
    </submittedName>
</protein>
<dbReference type="RefSeq" id="WP_117895758.1">
    <property type="nucleotide sequence ID" value="NZ_CABJCV010000021.1"/>
</dbReference>
<dbReference type="AlphaFoldDB" id="A0A412FQ04"/>
<evidence type="ECO:0000313" key="2">
    <source>
        <dbReference type="Proteomes" id="UP000284178"/>
    </source>
</evidence>
<proteinExistence type="predicted"/>
<dbReference type="GeneID" id="83016505"/>